<dbReference type="InterPro" id="IPR012142">
    <property type="entry name" value="Trp_2-mOase"/>
</dbReference>
<dbReference type="Gene3D" id="1.10.405.40">
    <property type="match status" value="1"/>
</dbReference>
<organism evidence="16 18">
    <name type="scientific">Agrobacterium vitis</name>
    <name type="common">Rhizobium vitis</name>
    <dbReference type="NCBI Taxonomy" id="373"/>
    <lineage>
        <taxon>Bacteria</taxon>
        <taxon>Pseudomonadati</taxon>
        <taxon>Pseudomonadota</taxon>
        <taxon>Alphaproteobacteria</taxon>
        <taxon>Hyphomicrobiales</taxon>
        <taxon>Rhizobiaceae</taxon>
        <taxon>Rhizobium/Agrobacterium group</taxon>
        <taxon>Agrobacterium</taxon>
    </lineage>
</organism>
<evidence type="ECO:0000256" key="1">
    <source>
        <dbReference type="ARBA" id="ARBA00001917"/>
    </source>
</evidence>
<evidence type="ECO:0000256" key="5">
    <source>
        <dbReference type="ARBA" id="ARBA00017871"/>
    </source>
</evidence>
<evidence type="ECO:0000256" key="7">
    <source>
        <dbReference type="ARBA" id="ARBA00022643"/>
    </source>
</evidence>
<dbReference type="Proteomes" id="UP000179454">
    <property type="component" value="Unassembled WGS sequence"/>
</dbReference>
<accession>A0ABD6HFW4</accession>
<proteinExistence type="inferred from homology"/>
<dbReference type="Gene3D" id="3.50.50.60">
    <property type="entry name" value="FAD/NAD(P)-binding domain"/>
    <property type="match status" value="1"/>
</dbReference>
<name>A0ABD6HFW4_AGRVI</name>
<dbReference type="Gene3D" id="3.90.660.10">
    <property type="match status" value="1"/>
</dbReference>
<evidence type="ECO:0000256" key="10">
    <source>
        <dbReference type="ARBA" id="ARBA00023070"/>
    </source>
</evidence>
<dbReference type="AlphaFoldDB" id="A0ABD6HFW4"/>
<keyword evidence="10 12" id="KW-0073">Auxin biosynthesis</keyword>
<dbReference type="InterPro" id="IPR036188">
    <property type="entry name" value="FAD/NAD-bd_sf"/>
</dbReference>
<keyword evidence="6" id="KW-0285">Flavoprotein</keyword>
<comment type="catalytic activity">
    <reaction evidence="11 12">
        <text>L-tryptophan + O2 = indole-3-acetamide + CO2 + H2O</text>
        <dbReference type="Rhea" id="RHEA:16165"/>
        <dbReference type="ChEBI" id="CHEBI:15377"/>
        <dbReference type="ChEBI" id="CHEBI:15379"/>
        <dbReference type="ChEBI" id="CHEBI:16031"/>
        <dbReference type="ChEBI" id="CHEBI:16526"/>
        <dbReference type="ChEBI" id="CHEBI:57912"/>
        <dbReference type="EC" id="1.13.12.3"/>
    </reaction>
</comment>
<gene>
    <name evidence="16" type="ORF">BBK91_026425</name>
    <name evidence="15" type="ORF">BBL17_028230</name>
</gene>
<evidence type="ECO:0000256" key="2">
    <source>
        <dbReference type="ARBA" id="ARBA00004814"/>
    </source>
</evidence>
<comment type="pathway">
    <text evidence="2 12">Plant hormone metabolism; auxin biosynthesis.</text>
</comment>
<reference evidence="17 18" key="1">
    <citation type="submission" date="2019-11" db="EMBL/GenBank/DDBJ databases">
        <title>Whole-genome sequencing of Allorhizobium vitis.</title>
        <authorList>
            <person name="Gan H.M."/>
            <person name="Savka M.A."/>
        </authorList>
    </citation>
    <scope>NUCLEOTIDE SEQUENCE [LARGE SCALE GENOMIC DNA]</scope>
    <source>
        <strain evidence="16 18">RF2/1</strain>
        <strain evidence="15 17">T1/7</strain>
    </source>
</reference>
<dbReference type="InterPro" id="IPR050281">
    <property type="entry name" value="Flavin_monoamine_oxidase"/>
</dbReference>
<dbReference type="Proteomes" id="UP000179536">
    <property type="component" value="Unassembled WGS sequence"/>
</dbReference>
<keyword evidence="8 12" id="KW-0560">Oxidoreductase</keyword>
<keyword evidence="7" id="KW-0288">FMN</keyword>
<evidence type="ECO:0000313" key="15">
    <source>
        <dbReference type="EMBL" id="MUO45638.1"/>
    </source>
</evidence>
<dbReference type="GO" id="GO:0050361">
    <property type="term" value="F:tryptophan 2-monooxygenase activity"/>
    <property type="evidence" value="ECO:0007669"/>
    <property type="project" value="UniProtKB-EC"/>
</dbReference>
<dbReference type="SUPFAM" id="SSF51905">
    <property type="entry name" value="FAD/NAD(P)-binding domain"/>
    <property type="match status" value="1"/>
</dbReference>
<feature type="domain" description="Cytokinin glycosidase" evidence="14">
    <location>
        <begin position="62"/>
        <end position="139"/>
    </location>
</feature>
<dbReference type="SUPFAM" id="SSF54373">
    <property type="entry name" value="FAD-linked reductases, C-terminal domain"/>
    <property type="match status" value="1"/>
</dbReference>
<sequence>MANFFYSRITNRSYSTKNLLNIEDKGRLKDELEKTRQTNICEICLHPRGHRASVCRQILMGFAYTSKTVLEGLLSTMPHDDAPLGKIFVTDLPPYDEQVPQVLLMQAAALVTSYEYSFEDLAYFLVLPLQMALMQKSPSLGKDFPVISGYSITKDSVHSPVAFGRNLMPRGVSCEFPQIDVLYDYRGFLEGGAFSEGVTSFPKETKKPKVAVIGAGISGLVSATLLLRNGIDDVTIFEAKNVVGGRAHTHFFKGEPSVCAELGAMRFPRSQACLFYLLEYLGINAMTKFPNPGTVDTGLYYRGRSYNWKAHSLPPAIFNRVHKGWRTFLHAGFVDGVAAFASPFTLTECLRLRNYEFASSLWQKWLDAFSSETFSSGIERIFRGAHPPGGEKWTRDVDMELFKELGVGSGGFGPVFGCGFIEILRLIVNGYEDNVMLLLDGIEEIPRRLSQQKVGSYSIRDRIIHKEVKEIIRTESGISLAIGEGMHATFDRVIVTSGFTNIQLRHLLTNDDSFFSYDVNQAIENSHMTGSSKLFVLTQNKFWKAEELPSCILTTGVAKAVYCLDYEPDKPSGKGLVLLSYTWEDDSHKLLTFDKGERFQILKRDLAKSYPRFADLLEPADGDYDNNIIQHDWILDPYAGGAFKLNRRCEDVYSKRLFFQPLRLNGEPDGRVCLAGCSCSFSGGWVEGAIQTACNAAMATIRDAGGLISGDNPLTNEFVNYHY</sequence>
<dbReference type="EMBL" id="MBFA02000035">
    <property type="protein sequence ID" value="MUP13368.1"/>
    <property type="molecule type" value="Genomic_DNA"/>
</dbReference>
<dbReference type="EMBL" id="MBFE02000047">
    <property type="protein sequence ID" value="MUO45638.1"/>
    <property type="molecule type" value="Genomic_DNA"/>
</dbReference>
<dbReference type="PRINTS" id="PR00419">
    <property type="entry name" value="ADXRDTASE"/>
</dbReference>
<dbReference type="InterPro" id="IPR006064">
    <property type="entry name" value="Glycosidase"/>
</dbReference>
<dbReference type="InterPro" id="IPR002937">
    <property type="entry name" value="Amino_oxidase"/>
</dbReference>
<evidence type="ECO:0000313" key="16">
    <source>
        <dbReference type="EMBL" id="MUP13368.1"/>
    </source>
</evidence>
<dbReference type="GO" id="GO:0009851">
    <property type="term" value="P:auxin biosynthetic process"/>
    <property type="evidence" value="ECO:0007669"/>
    <property type="project" value="UniProtKB-KW"/>
</dbReference>
<evidence type="ECO:0000313" key="18">
    <source>
        <dbReference type="Proteomes" id="UP000179536"/>
    </source>
</evidence>
<dbReference type="PIRSF" id="PIRSF000319">
    <property type="entry name" value="Trp_2-mono_O2ase"/>
    <property type="match status" value="1"/>
</dbReference>
<dbReference type="EC" id="1.13.12.3" evidence="4 12"/>
<evidence type="ECO:0000256" key="3">
    <source>
        <dbReference type="ARBA" id="ARBA00005833"/>
    </source>
</evidence>
<evidence type="ECO:0000256" key="12">
    <source>
        <dbReference type="PIRNR" id="PIRNR000319"/>
    </source>
</evidence>
<comment type="cofactor">
    <cofactor evidence="1">
        <name>FMN</name>
        <dbReference type="ChEBI" id="CHEBI:58210"/>
    </cofactor>
</comment>
<keyword evidence="17" id="KW-1185">Reference proteome</keyword>
<evidence type="ECO:0000256" key="8">
    <source>
        <dbReference type="ARBA" id="ARBA00023002"/>
    </source>
</evidence>
<dbReference type="PANTHER" id="PTHR10742">
    <property type="entry name" value="FLAVIN MONOAMINE OXIDASE"/>
    <property type="match status" value="1"/>
</dbReference>
<dbReference type="SMR" id="A0ABD6HFW4"/>
<comment type="similarity">
    <text evidence="3 12">Belongs to the tryptophan 2-monooxygenase family.</text>
</comment>
<dbReference type="Pfam" id="PF02027">
    <property type="entry name" value="RolB_RolC"/>
    <property type="match status" value="1"/>
</dbReference>
<dbReference type="Pfam" id="PF01593">
    <property type="entry name" value="Amino_oxidase"/>
    <property type="match status" value="1"/>
</dbReference>
<evidence type="ECO:0000256" key="6">
    <source>
        <dbReference type="ARBA" id="ARBA00022630"/>
    </source>
</evidence>
<protein>
    <recommendedName>
        <fullName evidence="5 12">Tryptophan 2-monooxygenase</fullName>
        <ecNumber evidence="4 12">1.13.12.3</ecNumber>
    </recommendedName>
</protein>
<dbReference type="PANTHER" id="PTHR10742:SF342">
    <property type="entry name" value="AMINE OXIDASE"/>
    <property type="match status" value="1"/>
</dbReference>
<evidence type="ECO:0000256" key="9">
    <source>
        <dbReference type="ARBA" id="ARBA00023033"/>
    </source>
</evidence>
<evidence type="ECO:0000313" key="17">
    <source>
        <dbReference type="Proteomes" id="UP000179454"/>
    </source>
</evidence>
<evidence type="ECO:0000256" key="11">
    <source>
        <dbReference type="ARBA" id="ARBA00047321"/>
    </source>
</evidence>
<keyword evidence="9 12" id="KW-0503">Monooxygenase</keyword>
<evidence type="ECO:0000259" key="13">
    <source>
        <dbReference type="Pfam" id="PF01593"/>
    </source>
</evidence>
<feature type="domain" description="Amine oxidase" evidence="13">
    <location>
        <begin position="217"/>
        <end position="699"/>
    </location>
</feature>
<comment type="caution">
    <text evidence="16">The sequence shown here is derived from an EMBL/GenBank/DDBJ whole genome shotgun (WGS) entry which is preliminary data.</text>
</comment>
<evidence type="ECO:0000256" key="4">
    <source>
        <dbReference type="ARBA" id="ARBA00012535"/>
    </source>
</evidence>
<evidence type="ECO:0000259" key="14">
    <source>
        <dbReference type="Pfam" id="PF02027"/>
    </source>
</evidence>